<keyword evidence="3" id="KW-0812">Transmembrane</keyword>
<keyword evidence="3" id="KW-0472">Membrane</keyword>
<accession>A0ABN9UDY2</accession>
<keyword evidence="1" id="KW-0547">Nucleotide-binding</keyword>
<evidence type="ECO:0008006" key="6">
    <source>
        <dbReference type="Google" id="ProtNLM"/>
    </source>
</evidence>
<evidence type="ECO:0000313" key="5">
    <source>
        <dbReference type="Proteomes" id="UP001189429"/>
    </source>
</evidence>
<dbReference type="InterPro" id="IPR027417">
    <property type="entry name" value="P-loop_NTPase"/>
</dbReference>
<organism evidence="4 5">
    <name type="scientific">Prorocentrum cordatum</name>
    <dbReference type="NCBI Taxonomy" id="2364126"/>
    <lineage>
        <taxon>Eukaryota</taxon>
        <taxon>Sar</taxon>
        <taxon>Alveolata</taxon>
        <taxon>Dinophyceae</taxon>
        <taxon>Prorocentrales</taxon>
        <taxon>Prorocentraceae</taxon>
        <taxon>Prorocentrum</taxon>
    </lineage>
</organism>
<gene>
    <name evidence="4" type="ORF">PCOR1329_LOCUS47264</name>
</gene>
<reference evidence="4" key="1">
    <citation type="submission" date="2023-10" db="EMBL/GenBank/DDBJ databases">
        <authorList>
            <person name="Chen Y."/>
            <person name="Shah S."/>
            <person name="Dougan E. K."/>
            <person name="Thang M."/>
            <person name="Chan C."/>
        </authorList>
    </citation>
    <scope>NUCLEOTIDE SEQUENCE [LARGE SCALE GENOMIC DNA]</scope>
</reference>
<name>A0ABN9UDY2_9DINO</name>
<proteinExistence type="predicted"/>
<dbReference type="EMBL" id="CAUYUJ010015693">
    <property type="protein sequence ID" value="CAK0857053.1"/>
    <property type="molecule type" value="Genomic_DNA"/>
</dbReference>
<dbReference type="Proteomes" id="UP001189429">
    <property type="component" value="Unassembled WGS sequence"/>
</dbReference>
<dbReference type="SUPFAM" id="SSF52540">
    <property type="entry name" value="P-loop containing nucleoside triphosphate hydrolases"/>
    <property type="match status" value="1"/>
</dbReference>
<evidence type="ECO:0000313" key="4">
    <source>
        <dbReference type="EMBL" id="CAK0857053.1"/>
    </source>
</evidence>
<evidence type="ECO:0000256" key="3">
    <source>
        <dbReference type="SAM" id="Phobius"/>
    </source>
</evidence>
<evidence type="ECO:0000256" key="2">
    <source>
        <dbReference type="ARBA" id="ARBA00022840"/>
    </source>
</evidence>
<keyword evidence="5" id="KW-1185">Reference proteome</keyword>
<feature type="transmembrane region" description="Helical" evidence="3">
    <location>
        <begin position="12"/>
        <end position="31"/>
    </location>
</feature>
<protein>
    <recommendedName>
        <fullName evidence="6">ABC transporter domain-containing protein</fullName>
    </recommendedName>
</protein>
<dbReference type="InterPro" id="IPR050173">
    <property type="entry name" value="ABC_transporter_C-like"/>
</dbReference>
<dbReference type="PANTHER" id="PTHR24223">
    <property type="entry name" value="ATP-BINDING CASSETTE SUB-FAMILY C"/>
    <property type="match status" value="1"/>
</dbReference>
<dbReference type="Gene3D" id="3.40.50.300">
    <property type="entry name" value="P-loop containing nucleotide triphosphate hydrolases"/>
    <property type="match status" value="1"/>
</dbReference>
<keyword evidence="3" id="KW-1133">Transmembrane helix</keyword>
<sequence>MGQVLLLTTELVDIVAFTVAVIAVLVCGQRPDASRLFAMWVFMGVLHSKLFSFPEALRKSMSAWSSVTRCATFFEATTLFPSTPSLELSKATSLPGQPEGLFVVDGDFFFEQHCTEFCFGQSAVLLPVLEHVNVLFQRGHLHAVVGSVGFGKTSLLLGLLGELHTSAQTRMSRDAGGPGFAYVPQDPVIFNCTVRENITFGRSFDEALYQAVCTACIVASGCIYFSGW</sequence>
<keyword evidence="2" id="KW-0067">ATP-binding</keyword>
<comment type="caution">
    <text evidence="4">The sequence shown here is derived from an EMBL/GenBank/DDBJ whole genome shotgun (WGS) entry which is preliminary data.</text>
</comment>
<evidence type="ECO:0000256" key="1">
    <source>
        <dbReference type="ARBA" id="ARBA00022741"/>
    </source>
</evidence>